<protein>
    <submittedName>
        <fullName evidence="1">Phosphohydrolase</fullName>
    </submittedName>
</protein>
<accession>A0A3S9NBZ0</accession>
<reference evidence="1 2" key="1">
    <citation type="submission" date="2018-12" db="EMBL/GenBank/DDBJ databases">
        <title>Cadmium resistance mechanism in endophytic bacteria Burkholderia cenocepacia YG-3.</title>
        <authorList>
            <person name="Zhang X."/>
            <person name="Wang X."/>
            <person name="Zhu Y."/>
        </authorList>
    </citation>
    <scope>NUCLEOTIDE SEQUENCE [LARGE SCALE GENOMIC DNA]</scope>
    <source>
        <strain evidence="1 2">YG-3</strain>
    </source>
</reference>
<dbReference type="GO" id="GO:0016787">
    <property type="term" value="F:hydrolase activity"/>
    <property type="evidence" value="ECO:0007669"/>
    <property type="project" value="UniProtKB-KW"/>
</dbReference>
<sequence>MNAAHPRAPATGDEVAGVRIPRTPVAVEAADAARASLPAVLVDHAARVFVFASLAARRADDACDADALYVAAMYANMGLSPAYSRSTERYELDGADAAHALLLRHRRSRRMRDDVWRAIALHTTPGVAARASPLARALACAVSTDLMATDFDAYMAHERDALLAAYPRGSGFPEAYLDLVARGVAHRPQSTFGTWSADVLERADPDFHRPNFCGRVLGARWNDTYDT</sequence>
<proteinExistence type="predicted"/>
<dbReference type="EMBL" id="CP034546">
    <property type="protein sequence ID" value="AZQ53226.1"/>
    <property type="molecule type" value="Genomic_DNA"/>
</dbReference>
<gene>
    <name evidence="1" type="ORF">D5R55_19860</name>
</gene>
<dbReference type="PANTHER" id="PTHR35569">
    <property type="entry name" value="CYANAMIDE HYDRATASE DDI2-RELATED"/>
    <property type="match status" value="1"/>
</dbReference>
<dbReference type="PANTHER" id="PTHR35569:SF1">
    <property type="entry name" value="CYANAMIDE HYDRATASE DDI2-RELATED"/>
    <property type="match status" value="1"/>
</dbReference>
<dbReference type="RefSeq" id="WP_126365010.1">
    <property type="nucleotide sequence ID" value="NZ_CP034546.1"/>
</dbReference>
<dbReference type="AlphaFoldDB" id="A0A3S9NBZ0"/>
<keyword evidence="1" id="KW-0378">Hydrolase</keyword>
<name>A0A3S9NBZ0_9BURK</name>
<evidence type="ECO:0000313" key="1">
    <source>
        <dbReference type="EMBL" id="AZQ53226.1"/>
    </source>
</evidence>
<dbReference type="SUPFAM" id="SSF109604">
    <property type="entry name" value="HD-domain/PDEase-like"/>
    <property type="match status" value="1"/>
</dbReference>
<evidence type="ECO:0000313" key="2">
    <source>
        <dbReference type="Proteomes" id="UP000277191"/>
    </source>
</evidence>
<organism evidence="1 2">
    <name type="scientific">Burkholderia cenocepacia</name>
    <dbReference type="NCBI Taxonomy" id="95486"/>
    <lineage>
        <taxon>Bacteria</taxon>
        <taxon>Pseudomonadati</taxon>
        <taxon>Pseudomonadota</taxon>
        <taxon>Betaproteobacteria</taxon>
        <taxon>Burkholderiales</taxon>
        <taxon>Burkholderiaceae</taxon>
        <taxon>Burkholderia</taxon>
        <taxon>Burkholderia cepacia complex</taxon>
    </lineage>
</organism>
<dbReference type="Gene3D" id="1.10.3210.10">
    <property type="entry name" value="Hypothetical protein af1432"/>
    <property type="match status" value="1"/>
</dbReference>
<dbReference type="Proteomes" id="UP000277191">
    <property type="component" value="Chromosome 2"/>
</dbReference>